<evidence type="ECO:0000256" key="1">
    <source>
        <dbReference type="SAM" id="MobiDB-lite"/>
    </source>
</evidence>
<evidence type="ECO:0000313" key="3">
    <source>
        <dbReference type="Proteomes" id="UP001221757"/>
    </source>
</evidence>
<reference evidence="2" key="1">
    <citation type="submission" date="2023-03" db="EMBL/GenBank/DDBJ databases">
        <title>Massive genome expansion in bonnet fungi (Mycena s.s.) driven by repeated elements and novel gene families across ecological guilds.</title>
        <authorList>
            <consortium name="Lawrence Berkeley National Laboratory"/>
            <person name="Harder C.B."/>
            <person name="Miyauchi S."/>
            <person name="Viragh M."/>
            <person name="Kuo A."/>
            <person name="Thoen E."/>
            <person name="Andreopoulos B."/>
            <person name="Lu D."/>
            <person name="Skrede I."/>
            <person name="Drula E."/>
            <person name="Henrissat B."/>
            <person name="Morin E."/>
            <person name="Kohler A."/>
            <person name="Barry K."/>
            <person name="LaButti K."/>
            <person name="Morin E."/>
            <person name="Salamov A."/>
            <person name="Lipzen A."/>
            <person name="Mereny Z."/>
            <person name="Hegedus B."/>
            <person name="Baldrian P."/>
            <person name="Stursova M."/>
            <person name="Weitz H."/>
            <person name="Taylor A."/>
            <person name="Grigoriev I.V."/>
            <person name="Nagy L.G."/>
            <person name="Martin F."/>
            <person name="Kauserud H."/>
        </authorList>
    </citation>
    <scope>NUCLEOTIDE SEQUENCE</scope>
    <source>
        <strain evidence="2">CBHHK067</strain>
    </source>
</reference>
<organism evidence="2 3">
    <name type="scientific">Mycena rosella</name>
    <name type="common">Pink bonnet</name>
    <name type="synonym">Agaricus rosellus</name>
    <dbReference type="NCBI Taxonomy" id="1033263"/>
    <lineage>
        <taxon>Eukaryota</taxon>
        <taxon>Fungi</taxon>
        <taxon>Dikarya</taxon>
        <taxon>Basidiomycota</taxon>
        <taxon>Agaricomycotina</taxon>
        <taxon>Agaricomycetes</taxon>
        <taxon>Agaricomycetidae</taxon>
        <taxon>Agaricales</taxon>
        <taxon>Marasmiineae</taxon>
        <taxon>Mycenaceae</taxon>
        <taxon>Mycena</taxon>
    </lineage>
</organism>
<dbReference type="AlphaFoldDB" id="A0AAD7DEQ6"/>
<gene>
    <name evidence="2" type="ORF">B0H17DRAFT_1202227</name>
</gene>
<proteinExistence type="predicted"/>
<sequence length="320" mass="33845">MSTPLHLSSRTAHYWTGARRPWGLSTALKTTAVGIFADELSALTCVSAENTAREPHAYVLPGHSAMDVGVSLPNTEALLDDNTCSRDLSDDRKCVDVRGDGGPGAAASQFIYPRVNGLCSALSGKEPRRLLASAGIGCSPLTARRPCVHQHAQAQQVSVCSLPSPAPPTSSADPADLQDGLSTTTRYVLSSRDLTTHFSAYTHFVTHASHPSLLPPPSSLLPPPSSLLPPPSSLLPIFPIPSPSPPSFHPSFLPFRLTLGRHAVLAMHPRATNSRSRQGSPCGADERGRRLCMGSCGAEGEREGGKEKGRERGKGAGRRS</sequence>
<evidence type="ECO:0000313" key="2">
    <source>
        <dbReference type="EMBL" id="KAJ7689590.1"/>
    </source>
</evidence>
<feature type="region of interest" description="Disordered" evidence="1">
    <location>
        <begin position="268"/>
        <end position="320"/>
    </location>
</feature>
<accession>A0AAD7DEQ6</accession>
<comment type="caution">
    <text evidence="2">The sequence shown here is derived from an EMBL/GenBank/DDBJ whole genome shotgun (WGS) entry which is preliminary data.</text>
</comment>
<protein>
    <submittedName>
        <fullName evidence="2">Uncharacterized protein</fullName>
    </submittedName>
</protein>
<feature type="compositionally biased region" description="Basic and acidic residues" evidence="1">
    <location>
        <begin position="299"/>
        <end position="314"/>
    </location>
</feature>
<feature type="region of interest" description="Disordered" evidence="1">
    <location>
        <begin position="159"/>
        <end position="179"/>
    </location>
</feature>
<keyword evidence="3" id="KW-1185">Reference proteome</keyword>
<dbReference type="Proteomes" id="UP001221757">
    <property type="component" value="Unassembled WGS sequence"/>
</dbReference>
<dbReference type="EMBL" id="JARKIE010000071">
    <property type="protein sequence ID" value="KAJ7689590.1"/>
    <property type="molecule type" value="Genomic_DNA"/>
</dbReference>
<name>A0AAD7DEQ6_MYCRO</name>
<feature type="compositionally biased region" description="Low complexity" evidence="1">
    <location>
        <begin position="159"/>
        <end position="177"/>
    </location>
</feature>